<dbReference type="InterPro" id="IPR009003">
    <property type="entry name" value="Peptidase_S1_PA"/>
</dbReference>
<protein>
    <submittedName>
        <fullName evidence="3">Peptidase S1 domain-containing protein</fullName>
    </submittedName>
</protein>
<dbReference type="InterPro" id="IPR001254">
    <property type="entry name" value="Trypsin_dom"/>
</dbReference>
<dbReference type="PROSITE" id="PS00135">
    <property type="entry name" value="TRYPSIN_SER"/>
    <property type="match status" value="1"/>
</dbReference>
<dbReference type="InterPro" id="IPR051333">
    <property type="entry name" value="CLIP_Serine_Protease"/>
</dbReference>
<dbReference type="SUPFAM" id="SSF50494">
    <property type="entry name" value="Trypsin-like serine proteases"/>
    <property type="match status" value="1"/>
</dbReference>
<dbReference type="AlphaFoldDB" id="A0A914QDV2"/>
<dbReference type="Proteomes" id="UP000887578">
    <property type="component" value="Unplaced"/>
</dbReference>
<dbReference type="Pfam" id="PF00089">
    <property type="entry name" value="Trypsin"/>
    <property type="match status" value="1"/>
</dbReference>
<accession>A0A914QDV2</accession>
<evidence type="ECO:0000313" key="2">
    <source>
        <dbReference type="Proteomes" id="UP000887578"/>
    </source>
</evidence>
<proteinExistence type="predicted"/>
<keyword evidence="2" id="KW-1185">Reference proteome</keyword>
<evidence type="ECO:0000259" key="1">
    <source>
        <dbReference type="PROSITE" id="PS50240"/>
    </source>
</evidence>
<name>A0A914QDV2_9BILA</name>
<evidence type="ECO:0000313" key="3">
    <source>
        <dbReference type="WBParaSite" id="PDA_v2.g29832.t1"/>
    </source>
</evidence>
<organism evidence="2 3">
    <name type="scientific">Panagrolaimus davidi</name>
    <dbReference type="NCBI Taxonomy" id="227884"/>
    <lineage>
        <taxon>Eukaryota</taxon>
        <taxon>Metazoa</taxon>
        <taxon>Ecdysozoa</taxon>
        <taxon>Nematoda</taxon>
        <taxon>Chromadorea</taxon>
        <taxon>Rhabditida</taxon>
        <taxon>Tylenchina</taxon>
        <taxon>Panagrolaimomorpha</taxon>
        <taxon>Panagrolaimoidea</taxon>
        <taxon>Panagrolaimidae</taxon>
        <taxon>Panagrolaimus</taxon>
    </lineage>
</organism>
<dbReference type="InterPro" id="IPR033116">
    <property type="entry name" value="TRYPSIN_SER"/>
</dbReference>
<dbReference type="PROSITE" id="PS50240">
    <property type="entry name" value="TRYPSIN_DOM"/>
    <property type="match status" value="1"/>
</dbReference>
<dbReference type="Gene3D" id="2.40.10.10">
    <property type="entry name" value="Trypsin-like serine proteases"/>
    <property type="match status" value="1"/>
</dbReference>
<dbReference type="GO" id="GO:0006508">
    <property type="term" value="P:proteolysis"/>
    <property type="evidence" value="ECO:0007669"/>
    <property type="project" value="InterPro"/>
</dbReference>
<dbReference type="PANTHER" id="PTHR24260:SF136">
    <property type="entry name" value="GH08193P-RELATED"/>
    <property type="match status" value="1"/>
</dbReference>
<feature type="domain" description="Peptidase S1" evidence="1">
    <location>
        <begin position="1"/>
        <end position="146"/>
    </location>
</feature>
<dbReference type="PANTHER" id="PTHR24260">
    <property type="match status" value="1"/>
</dbReference>
<dbReference type="GO" id="GO:0004252">
    <property type="term" value="F:serine-type endopeptidase activity"/>
    <property type="evidence" value="ECO:0007669"/>
    <property type="project" value="InterPro"/>
</dbReference>
<dbReference type="WBParaSite" id="PDA_v2.g29832.t1">
    <property type="protein sequence ID" value="PDA_v2.g29832.t1"/>
    <property type="gene ID" value="PDA_v2.g29832"/>
</dbReference>
<reference evidence="3" key="1">
    <citation type="submission" date="2022-11" db="UniProtKB">
        <authorList>
            <consortium name="WormBaseParasite"/>
        </authorList>
    </citation>
    <scope>IDENTIFICATION</scope>
</reference>
<dbReference type="InterPro" id="IPR043504">
    <property type="entry name" value="Peptidase_S1_PA_chymotrypsin"/>
</dbReference>
<sequence>MKAVDFNPNILKNDIAVIELENEIGFNGKVGAACLIENDDIQIGDSDLIAVGSDGGEQKTIKSIKLEASKSKNCEAEFRFATDPKTSLCLESESSTTTKGDSGGPLLKKIKDRWHIVGIVSAGMSKEDLKDIPKNYLHFTRVSELE</sequence>